<evidence type="ECO:0000313" key="5">
    <source>
        <dbReference type="Proteomes" id="UP000039865"/>
    </source>
</evidence>
<dbReference type="Proteomes" id="UP000039865">
    <property type="component" value="Unassembled WGS sequence"/>
</dbReference>
<evidence type="ECO:0000259" key="2">
    <source>
        <dbReference type="PROSITE" id="PS50003"/>
    </source>
</evidence>
<dbReference type="SMART" id="SM00233">
    <property type="entry name" value="PH"/>
    <property type="match status" value="1"/>
</dbReference>
<feature type="region of interest" description="Disordered" evidence="1">
    <location>
        <begin position="1886"/>
        <end position="1921"/>
    </location>
</feature>
<dbReference type="PANTHER" id="PTHR47455">
    <property type="entry name" value="ADENYLYL CYCLASE BETA"/>
    <property type="match status" value="1"/>
</dbReference>
<protein>
    <submittedName>
        <fullName evidence="4">Ph domain containing protein</fullName>
    </submittedName>
</protein>
<feature type="domain" description="Guanylate cyclase" evidence="3">
    <location>
        <begin position="50"/>
        <end position="198"/>
    </location>
</feature>
<proteinExistence type="predicted"/>
<dbReference type="InParanoid" id="A0A078A1D1"/>
<feature type="region of interest" description="Disordered" evidence="1">
    <location>
        <begin position="1558"/>
        <end position="1625"/>
    </location>
</feature>
<dbReference type="InterPro" id="IPR001054">
    <property type="entry name" value="A/G_cyclase"/>
</dbReference>
<dbReference type="CDD" id="cd07302">
    <property type="entry name" value="CHD"/>
    <property type="match status" value="2"/>
</dbReference>
<dbReference type="GO" id="GO:0035556">
    <property type="term" value="P:intracellular signal transduction"/>
    <property type="evidence" value="ECO:0007669"/>
    <property type="project" value="InterPro"/>
</dbReference>
<feature type="compositionally biased region" description="Polar residues" evidence="1">
    <location>
        <begin position="1911"/>
        <end position="1921"/>
    </location>
</feature>
<dbReference type="EMBL" id="CCKQ01004909">
    <property type="protein sequence ID" value="CDW76061.1"/>
    <property type="molecule type" value="Genomic_DNA"/>
</dbReference>
<feature type="compositionally biased region" description="Basic and acidic residues" evidence="1">
    <location>
        <begin position="1589"/>
        <end position="1598"/>
    </location>
</feature>
<dbReference type="InterPro" id="IPR027417">
    <property type="entry name" value="P-loop_NTPase"/>
</dbReference>
<feature type="region of interest" description="Disordered" evidence="1">
    <location>
        <begin position="1506"/>
        <end position="1545"/>
    </location>
</feature>
<dbReference type="InterPro" id="IPR029787">
    <property type="entry name" value="Nucleotide_cyclase"/>
</dbReference>
<accession>A0A078A1D1</accession>
<organism evidence="4 5">
    <name type="scientific">Stylonychia lemnae</name>
    <name type="common">Ciliate</name>
    <dbReference type="NCBI Taxonomy" id="5949"/>
    <lineage>
        <taxon>Eukaryota</taxon>
        <taxon>Sar</taxon>
        <taxon>Alveolata</taxon>
        <taxon>Ciliophora</taxon>
        <taxon>Intramacronucleata</taxon>
        <taxon>Spirotrichea</taxon>
        <taxon>Stichotrichia</taxon>
        <taxon>Sporadotrichida</taxon>
        <taxon>Oxytrichidae</taxon>
        <taxon>Stylonychinae</taxon>
        <taxon>Stylonychia</taxon>
    </lineage>
</organism>
<evidence type="ECO:0000256" key="1">
    <source>
        <dbReference type="SAM" id="MobiDB-lite"/>
    </source>
</evidence>
<dbReference type="SUPFAM" id="SSF55073">
    <property type="entry name" value="Nucleotide cyclase"/>
    <property type="match status" value="2"/>
</dbReference>
<dbReference type="PANTHER" id="PTHR47455:SF1">
    <property type="entry name" value="GUANYLATE CYCLASE DOMAIN-CONTAINING PROTEIN"/>
    <property type="match status" value="1"/>
</dbReference>
<feature type="compositionally biased region" description="Basic residues" evidence="1">
    <location>
        <begin position="1384"/>
        <end position="1393"/>
    </location>
</feature>
<name>A0A078A1D1_STYLE</name>
<dbReference type="GO" id="GO:0009190">
    <property type="term" value="P:cyclic nucleotide biosynthetic process"/>
    <property type="evidence" value="ECO:0007669"/>
    <property type="project" value="InterPro"/>
</dbReference>
<sequence>MSGVNKNHDKKYIDYQQSMLKFIPVSVVQYLLSKQQDERSLPQCQHYKTAIIVAEIKNFYDQSHRHKFFNSDQSYNEHLANLSNRFLEIMSKAIHKYGGDIVQFIGNSMIALWPRADPLGESTFEGKEDDETDANIARKATQCALDIKNESQKIISQRTEIFMGLGFGHCGILHVGGVFKRAEYFIIGDGLSQALRSLRLTKSSDSVIISQNMWRVVDKYFVCEPLPQSFENEKSVKYLFGPGIRSKSNTIVLRSEFEPYLKLKRDTFGNEHRRITAMVLNLEIEDMYQRESFTIIQKIVEIVQQQIYKLEGSFNKIISYDGGFTMLCTWGISPISHEDDATRAVYTAQNVQREIKEFASKAGLVDFSPPIHIGICTGNVFMGIVGNEGSRKEIVILGEPIERAFLYMQTASKHYGKIYVDYDTKLEASLFVDFRYVEHIEFAHKLTNCSIFEPQDALQNQNDKYFVDEVGKYYRNEYQHKFSQIYGQNDVISLILDDISIYAASPEDSVWVLGIKGEPGSGKSLFARNLIQKVIAQEKSILKVRNENYIDAAEGSGFPKVAIVESIFGIKGLQRNGTQSVIFESQQNNNQSYPQNIEEDILFFLHEFIYEVILKLKDDILFFIVMDNVSLMDRGSWRLFDLITSDTDNLIIIMCIQNQSIDNLTRFNYSPNLQMKISDEAQQLYKERIAEYEREIFNVVEMEPITPFDLRQILIDLAEQYERDMKDEIYLMTQIIDSNNSIKTYHGQLEIKNKMIKKYQVYDFFKEVEKEVIVEVVKKCQGNPLLCISLVFQLLTNDFINVKEQILLSTNKSAYQLMKAASIYGERFSMNQVKEIFIFDDQNVYHLELLFRVLENRKLIELVYIDQKGDREGQRKQIHQKINAYLQENMIYNWQTDNLMAEEGVNNERILSLRARQALVIKKVNACIMQKSNYVKKGGLILEKAATNNSQRYVKLTVKGFTWFKNKIEFERNLEQGSVALDQILKINVLKNPYAQSQQKNPKNLQQSQNNISLTQDPLNNSNINNTIIDTSKKAQLYTFQLICNEWSKNGFVNQQQKTLTFIAGTRRDGEDWVAHIEYLRTKANVDQFMNKFGKVKFPVTSQFDNNSDSQFKINQKPDYKFGSEFTRSVYGNLQRQQQLNTQASQRQLQYSLSSKQFKRKSLRKTMGIELVNEDENNDTVHNLKCELQALFNIVSLQFVGHMQKNACKFNEEHQQDESCELNVISDKQLVNEIIEEMPIIERIENIEDQSNNIMNQIRRGTLFNHIISDSSNPNLKTIGGRMQFGFHRLSTIKRKSNINFSQLERIAAEVQNQKHDQEIHETISYNDDDSLDTVKDQLFDEYCPYREIKVALPLRDFPYYEGSQVVQYLSIKNDIKKDFNNSRLKRRRKPRLQKFQSIENQDGEDQNSIKKQQQRKPDPAMQKKTQAMTKILNQTHKTKASRIRDEIKNAEIQAIQQLQKQHQEERQKEKERRQMQNKVTEYGSQNILRSQYSVSQLQTLKEVDRQKIPKLKHKDSTFSKKSQRGTENNRKIFKPTPSERQLNWIERDESVRKISEYRNLEDESANDDDNHNQDSCNINESLPAYDSKMTRDKKNKVSESNFKRSPSRKAKDGQQATMNSNQLNQQQNNQSIQLLGVINQENVTWIPQDQNIKIDPKQYKLNKGDIIEIVNQIKELGIVLCAFKLNFQKMHVFVKRDMIDIYNQNGMVNTTMNSMINNLSAIKEFSTSMEQPSKIMNNNLTKSMANDQSLISSNMIQLEKQLSKRSDHNVVQSQNRNQQQSHQQQILHNFETFNNYPVQDQLRQDEKIKIIHNQENDKVIKTEQSSDSLKSNQDGALKKDGLLKLQERRKKKLEQAVAEQALKNTIQEEVQNNIVANAQNQNLKMLERKKKRQQDKSISDNAPIDERLSTQENPNSLDNQ</sequence>
<dbReference type="PROSITE" id="PS50003">
    <property type="entry name" value="PH_DOMAIN"/>
    <property type="match status" value="1"/>
</dbReference>
<dbReference type="PROSITE" id="PS50125">
    <property type="entry name" value="GUANYLATE_CYCLASE_2"/>
    <property type="match status" value="1"/>
</dbReference>
<dbReference type="OMA" id="CIYINEG"/>
<feature type="region of interest" description="Disordered" evidence="1">
    <location>
        <begin position="1382"/>
        <end position="1425"/>
    </location>
</feature>
<feature type="region of interest" description="Disordered" evidence="1">
    <location>
        <begin position="1458"/>
        <end position="1481"/>
    </location>
</feature>
<dbReference type="OrthoDB" id="194468at2759"/>
<reference evidence="4 5" key="1">
    <citation type="submission" date="2014-06" db="EMBL/GenBank/DDBJ databases">
        <authorList>
            <person name="Swart Estienne"/>
        </authorList>
    </citation>
    <scope>NUCLEOTIDE SEQUENCE [LARGE SCALE GENOMIC DNA]</scope>
    <source>
        <strain evidence="4 5">130c</strain>
    </source>
</reference>
<dbReference type="SUPFAM" id="SSF52540">
    <property type="entry name" value="P-loop containing nucleoside triphosphate hydrolases"/>
    <property type="match status" value="1"/>
</dbReference>
<feature type="compositionally biased region" description="Basic and acidic residues" evidence="1">
    <location>
        <begin position="1895"/>
        <end position="1910"/>
    </location>
</feature>
<keyword evidence="5" id="KW-1185">Reference proteome</keyword>
<feature type="domain" description="PH" evidence="2">
    <location>
        <begin position="934"/>
        <end position="1082"/>
    </location>
</feature>
<evidence type="ECO:0000313" key="4">
    <source>
        <dbReference type="EMBL" id="CDW76061.1"/>
    </source>
</evidence>
<evidence type="ECO:0000259" key="3">
    <source>
        <dbReference type="PROSITE" id="PS50125"/>
    </source>
</evidence>
<feature type="compositionally biased region" description="Basic and acidic residues" evidence="1">
    <location>
        <begin position="1462"/>
        <end position="1475"/>
    </location>
</feature>
<dbReference type="Gene3D" id="3.30.70.1230">
    <property type="entry name" value="Nucleotide cyclase"/>
    <property type="match status" value="2"/>
</dbReference>
<dbReference type="InterPro" id="IPR001849">
    <property type="entry name" value="PH_domain"/>
</dbReference>
<gene>
    <name evidence="4" type="primary">Contig10061.g10759</name>
    <name evidence="4" type="ORF">STYLEM_5057</name>
</gene>